<dbReference type="Proteomes" id="UP001149079">
    <property type="component" value="Unassembled WGS sequence"/>
</dbReference>
<dbReference type="RefSeq" id="XP_056519751.1">
    <property type="nucleotide sequence ID" value="XM_056666155.1"/>
</dbReference>
<evidence type="ECO:0000259" key="12">
    <source>
        <dbReference type="Pfam" id="PF01593"/>
    </source>
</evidence>
<evidence type="ECO:0000256" key="11">
    <source>
        <dbReference type="ARBA" id="ARBA00047554"/>
    </source>
</evidence>
<dbReference type="InterPro" id="IPR004572">
    <property type="entry name" value="Protoporphyrinogen_oxidase"/>
</dbReference>
<evidence type="ECO:0000256" key="2">
    <source>
        <dbReference type="ARBA" id="ARBA00002600"/>
    </source>
</evidence>
<dbReference type="AlphaFoldDB" id="A0A9W9GSQ1"/>
<reference evidence="13" key="2">
    <citation type="journal article" date="2023" name="IMA Fungus">
        <title>Comparative genomic study of the Penicillium genus elucidates a diverse pangenome and 15 lateral gene transfer events.</title>
        <authorList>
            <person name="Petersen C."/>
            <person name="Sorensen T."/>
            <person name="Nielsen M.R."/>
            <person name="Sondergaard T.E."/>
            <person name="Sorensen J.L."/>
            <person name="Fitzpatrick D.A."/>
            <person name="Frisvad J.C."/>
            <person name="Nielsen K.L."/>
        </authorList>
    </citation>
    <scope>NUCLEOTIDE SEQUENCE</scope>
    <source>
        <strain evidence="13">IBT 22155</strain>
    </source>
</reference>
<evidence type="ECO:0000256" key="3">
    <source>
        <dbReference type="ARBA" id="ARBA00005073"/>
    </source>
</evidence>
<gene>
    <name evidence="13" type="ORF">N7515_005411</name>
</gene>
<feature type="domain" description="Amine oxidase" evidence="12">
    <location>
        <begin position="133"/>
        <end position="687"/>
    </location>
</feature>
<keyword evidence="6" id="KW-0285">Flavoprotein</keyword>
<dbReference type="SUPFAM" id="SSF54373">
    <property type="entry name" value="FAD-linked reductases, C-terminal domain"/>
    <property type="match status" value="1"/>
</dbReference>
<keyword evidence="7" id="KW-0274">FAD</keyword>
<evidence type="ECO:0000256" key="10">
    <source>
        <dbReference type="ARBA" id="ARBA00023244"/>
    </source>
</evidence>
<evidence type="ECO:0000256" key="9">
    <source>
        <dbReference type="ARBA" id="ARBA00023133"/>
    </source>
</evidence>
<reference evidence="13" key="1">
    <citation type="submission" date="2022-11" db="EMBL/GenBank/DDBJ databases">
        <authorList>
            <person name="Petersen C."/>
        </authorList>
    </citation>
    <scope>NUCLEOTIDE SEQUENCE</scope>
    <source>
        <strain evidence="13">IBT 22155</strain>
    </source>
</reference>
<dbReference type="GO" id="GO:0004729">
    <property type="term" value="F:oxygen-dependent protoporphyrinogen oxidase activity"/>
    <property type="evidence" value="ECO:0007669"/>
    <property type="project" value="UniProtKB-EC"/>
</dbReference>
<evidence type="ECO:0000313" key="14">
    <source>
        <dbReference type="Proteomes" id="UP001149079"/>
    </source>
</evidence>
<evidence type="ECO:0000256" key="5">
    <source>
        <dbReference type="ARBA" id="ARBA00012867"/>
    </source>
</evidence>
<proteinExistence type="inferred from homology"/>
<dbReference type="Gene3D" id="3.50.50.60">
    <property type="entry name" value="FAD/NAD(P)-binding domain"/>
    <property type="match status" value="1"/>
</dbReference>
<name>A0A9W9GSQ1_9EURO</name>
<dbReference type="Pfam" id="PF01593">
    <property type="entry name" value="Amino_oxidase"/>
    <property type="match status" value="1"/>
</dbReference>
<dbReference type="OrthoDB" id="438553at2759"/>
<evidence type="ECO:0000256" key="1">
    <source>
        <dbReference type="ARBA" id="ARBA00001974"/>
    </source>
</evidence>
<protein>
    <recommendedName>
        <fullName evidence="5">protoporphyrinogen oxidase</fullName>
        <ecNumber evidence="5">1.3.3.4</ecNumber>
    </recommendedName>
</protein>
<dbReference type="PANTHER" id="PTHR42923:SF3">
    <property type="entry name" value="PROTOPORPHYRINOGEN OXIDASE"/>
    <property type="match status" value="1"/>
</dbReference>
<dbReference type="PANTHER" id="PTHR42923">
    <property type="entry name" value="PROTOPORPHYRINOGEN OXIDASE"/>
    <property type="match status" value="1"/>
</dbReference>
<dbReference type="EMBL" id="JAPQKL010000005">
    <property type="protein sequence ID" value="KAJ5129372.1"/>
    <property type="molecule type" value="Genomic_DNA"/>
</dbReference>
<evidence type="ECO:0000256" key="7">
    <source>
        <dbReference type="ARBA" id="ARBA00022827"/>
    </source>
</evidence>
<sequence>MPKIFPFQDSAFTADDTMYNPIFDHDRAMAGGNGVETRYAFAFFCFLSVSFIDSPLILQNNNTKAKTNPRISHKPLHVTIIFFYYVNKSDLQPGEMLPKCASKALRPGQKQLNSLLHAQQRRGFQAFVLGGGITGLTSAWQLSQNPNCTSVVLVEKSNRLGGWIDSETIPVDGGNVVFEYGPRTLKSSVPESLPLLYLVNIPRVHIAIGERTSYTNFLKATNLGLYNELIVTPKSSPAAQNRYIYYPDHLVRIPAPKPSLSFGENFDNFLNTMKEPLFNKFLSGIVKDIFAPPRHPTQWAEDESVADFIGRRFGPDVADNLVSAIFHGVYAGDIDQLSAQTLLGSVRNLEGGIGGVGGFVSGGVTASLLSRAFSRKKIRRMDDFMAVDAISAGPELVRRQHDLEILAAEASTFTFKRGVGQLVEGLVASLKANKKVTIILNTEVDTMVALRDNKTAMRLNGKSWYESKHIISTIPPAALGKAMQNPKRRIRDRVMELNMKEPGFTPHLLQKQNYAVTVMVVNLYYSDPDLLPVEDGFGYLIPRSIPYEQNPECGLGVIFASSSSVGNSTDSSAGTIRQDSARGTKLTVMLGGHYWDGFEEYPDHDTAVKMAREMLRRHMNITDTPTVARSRLQENAIPQHTVGHLGRMYRLSKTVRDEFDGSLVLAGSWYNGVGVGDCVRQGILSATYGMGTHQLSGEFNDWRPWVPYHYDEWALKGGIVMSPIRLVDSKI</sequence>
<keyword evidence="10" id="KW-0627">Porphyrin biosynthesis</keyword>
<evidence type="ECO:0000256" key="4">
    <source>
        <dbReference type="ARBA" id="ARBA00010551"/>
    </source>
</evidence>
<dbReference type="InterPro" id="IPR050464">
    <property type="entry name" value="Zeta_carotene_desat/Oxidored"/>
</dbReference>
<dbReference type="InterPro" id="IPR002937">
    <property type="entry name" value="Amino_oxidase"/>
</dbReference>
<keyword evidence="8" id="KW-0560">Oxidoreductase</keyword>
<dbReference type="InterPro" id="IPR036188">
    <property type="entry name" value="FAD/NAD-bd_sf"/>
</dbReference>
<dbReference type="NCBIfam" id="TIGR00562">
    <property type="entry name" value="proto_IX_ox"/>
    <property type="match status" value="1"/>
</dbReference>
<comment type="cofactor">
    <cofactor evidence="1">
        <name>FAD</name>
        <dbReference type="ChEBI" id="CHEBI:57692"/>
    </cofactor>
</comment>
<evidence type="ECO:0000313" key="13">
    <source>
        <dbReference type="EMBL" id="KAJ5129372.1"/>
    </source>
</evidence>
<comment type="similarity">
    <text evidence="4">Belongs to the protoporphyrinogen/coproporphyrinogen oxidase family. Protoporphyrinogen oxidase subfamily.</text>
</comment>
<keyword evidence="14" id="KW-1185">Reference proteome</keyword>
<dbReference type="GO" id="GO:0005743">
    <property type="term" value="C:mitochondrial inner membrane"/>
    <property type="evidence" value="ECO:0007669"/>
    <property type="project" value="TreeGrafter"/>
</dbReference>
<dbReference type="GO" id="GO:0006783">
    <property type="term" value="P:heme biosynthetic process"/>
    <property type="evidence" value="ECO:0007669"/>
    <property type="project" value="UniProtKB-KW"/>
</dbReference>
<keyword evidence="9" id="KW-0350">Heme biosynthesis</keyword>
<comment type="pathway">
    <text evidence="3">Porphyrin-containing compound metabolism; protoporphyrin-IX biosynthesis; protoporphyrin-IX from protoporphyrinogen-IX: step 1/1.</text>
</comment>
<dbReference type="GeneID" id="81405325"/>
<comment type="catalytic activity">
    <reaction evidence="11">
        <text>protoporphyrinogen IX + 3 O2 = protoporphyrin IX + 3 H2O2</text>
        <dbReference type="Rhea" id="RHEA:25576"/>
        <dbReference type="ChEBI" id="CHEBI:15379"/>
        <dbReference type="ChEBI" id="CHEBI:16240"/>
        <dbReference type="ChEBI" id="CHEBI:57306"/>
        <dbReference type="ChEBI" id="CHEBI:57307"/>
        <dbReference type="EC" id="1.3.3.4"/>
    </reaction>
</comment>
<accession>A0A9W9GSQ1</accession>
<evidence type="ECO:0000256" key="8">
    <source>
        <dbReference type="ARBA" id="ARBA00023002"/>
    </source>
</evidence>
<comment type="function">
    <text evidence="2">Catalyzes the 6-electron oxidation of protoporphyrinogen-IX to form protoporphyrin-IX.</text>
</comment>
<organism evidence="13 14">
    <name type="scientific">Penicillium bovifimosum</name>
    <dbReference type="NCBI Taxonomy" id="126998"/>
    <lineage>
        <taxon>Eukaryota</taxon>
        <taxon>Fungi</taxon>
        <taxon>Dikarya</taxon>
        <taxon>Ascomycota</taxon>
        <taxon>Pezizomycotina</taxon>
        <taxon>Eurotiomycetes</taxon>
        <taxon>Eurotiomycetidae</taxon>
        <taxon>Eurotiales</taxon>
        <taxon>Aspergillaceae</taxon>
        <taxon>Penicillium</taxon>
    </lineage>
</organism>
<dbReference type="EC" id="1.3.3.4" evidence="5"/>
<comment type="caution">
    <text evidence="13">The sequence shown here is derived from an EMBL/GenBank/DDBJ whole genome shotgun (WGS) entry which is preliminary data.</text>
</comment>
<evidence type="ECO:0000256" key="6">
    <source>
        <dbReference type="ARBA" id="ARBA00022630"/>
    </source>
</evidence>
<dbReference type="SUPFAM" id="SSF51905">
    <property type="entry name" value="FAD/NAD(P)-binding domain"/>
    <property type="match status" value="1"/>
</dbReference>